<comment type="caution">
    <text evidence="1">The sequence shown here is derived from an EMBL/GenBank/DDBJ whole genome shotgun (WGS) entry which is preliminary data.</text>
</comment>
<dbReference type="EMBL" id="CM056741">
    <property type="protein sequence ID" value="KAJ8683775.1"/>
    <property type="molecule type" value="Genomic_DNA"/>
</dbReference>
<evidence type="ECO:0000313" key="1">
    <source>
        <dbReference type="EMBL" id="KAJ8683775.1"/>
    </source>
</evidence>
<proteinExistence type="predicted"/>
<accession>A0ACC2PPR0</accession>
<evidence type="ECO:0000313" key="2">
    <source>
        <dbReference type="Proteomes" id="UP001239111"/>
    </source>
</evidence>
<protein>
    <submittedName>
        <fullName evidence="1">Uncharacterized protein</fullName>
    </submittedName>
</protein>
<dbReference type="Proteomes" id="UP001239111">
    <property type="component" value="Chromosome 1"/>
</dbReference>
<keyword evidence="2" id="KW-1185">Reference proteome</keyword>
<organism evidence="1 2">
    <name type="scientific">Eretmocerus hayati</name>
    <dbReference type="NCBI Taxonomy" id="131215"/>
    <lineage>
        <taxon>Eukaryota</taxon>
        <taxon>Metazoa</taxon>
        <taxon>Ecdysozoa</taxon>
        <taxon>Arthropoda</taxon>
        <taxon>Hexapoda</taxon>
        <taxon>Insecta</taxon>
        <taxon>Pterygota</taxon>
        <taxon>Neoptera</taxon>
        <taxon>Endopterygota</taxon>
        <taxon>Hymenoptera</taxon>
        <taxon>Apocrita</taxon>
        <taxon>Proctotrupomorpha</taxon>
        <taxon>Chalcidoidea</taxon>
        <taxon>Aphelinidae</taxon>
        <taxon>Aphelininae</taxon>
        <taxon>Eretmocerus</taxon>
    </lineage>
</organism>
<reference evidence="1" key="1">
    <citation type="submission" date="2023-04" db="EMBL/GenBank/DDBJ databases">
        <title>A chromosome-level genome assembly of the parasitoid wasp Eretmocerus hayati.</title>
        <authorList>
            <person name="Zhong Y."/>
            <person name="Liu S."/>
            <person name="Liu Y."/>
        </authorList>
    </citation>
    <scope>NUCLEOTIDE SEQUENCE</scope>
    <source>
        <strain evidence="1">ZJU_SS_LIU_2023</strain>
    </source>
</reference>
<name>A0ACC2PPR0_9HYME</name>
<gene>
    <name evidence="1" type="ORF">QAD02_019567</name>
</gene>
<sequence>MYAAGPSSSTSFCTVQFDDFTLPPESCDINHVYGESADESTSSSNIHGGNPSQKISMENHSATHLNERAYPCQYCHKIFSRLANLRRHMKLHTGNIPYSCDICGRRCRDTSVLREHMRIHTGESPFTCGICGNNFKQQGQLITHTKTHRDMEPFPCSICDSKFKLPRELKRHMLIHMSSELLTCQICKKSLRSRKNLNTHMKIHSKIRTTPATGENEIDDVSEDFLLSHVNGFDPLAEMEMNELRHQDVSEILERALLGHHSEDSCDEETRMKINSIIEDINKSYKEKYGN</sequence>